<dbReference type="Pfam" id="PF04607">
    <property type="entry name" value="RelA_SpoT"/>
    <property type="match status" value="1"/>
</dbReference>
<sequence length="327" mass="36887">MKIDPAIRTRFERQAAIASALKREVDRDLLKRKHAAWHYESRVKADESFALKVETGRVKNLDEVEDVFGATLVVPNSALLADAEAVVTERYRLQERRPLRSQITTKKPEEFRFDDIRLYVRYARTEGERTAIPDGALFEVQVKTFLQHAWTVATHDLVYKSDQRDWRRERVAYQIKANLEQAEVVIGAIEGLAASAVLPAENPAIDEINLIIAVLSEEWSGTALPRDVRRLAESIQVLLTVVESGGDTDKARLLKELLVRGRERSAGAHSLDWSPYRSVLNYVAHEHEAKLRKRVRGASRQKLLMYPETLAALGTDPSEASGAVVVT</sequence>
<evidence type="ECO:0000313" key="2">
    <source>
        <dbReference type="EMBL" id="SFA97712.1"/>
    </source>
</evidence>
<keyword evidence="3" id="KW-1185">Reference proteome</keyword>
<proteinExistence type="predicted"/>
<protein>
    <recommendedName>
        <fullName evidence="1">RelA/SpoT domain-containing protein</fullName>
    </recommendedName>
</protein>
<dbReference type="OrthoDB" id="9801824at2"/>
<gene>
    <name evidence="2" type="ORF">SAMN05421867_104231</name>
</gene>
<dbReference type="InterPro" id="IPR043519">
    <property type="entry name" value="NT_sf"/>
</dbReference>
<accession>A0A1I0X9J5</accession>
<dbReference type="SUPFAM" id="SSF81301">
    <property type="entry name" value="Nucleotidyltransferase"/>
    <property type="match status" value="1"/>
</dbReference>
<dbReference type="SMART" id="SM00954">
    <property type="entry name" value="RelA_SpoT"/>
    <property type="match status" value="1"/>
</dbReference>
<dbReference type="InterPro" id="IPR007685">
    <property type="entry name" value="RelA_SpoT"/>
</dbReference>
<dbReference type="STRING" id="988821.SAMN05421867_104231"/>
<organism evidence="2 3">
    <name type="scientific">Cellulomonas marina</name>
    <dbReference type="NCBI Taxonomy" id="988821"/>
    <lineage>
        <taxon>Bacteria</taxon>
        <taxon>Bacillati</taxon>
        <taxon>Actinomycetota</taxon>
        <taxon>Actinomycetes</taxon>
        <taxon>Micrococcales</taxon>
        <taxon>Cellulomonadaceae</taxon>
        <taxon>Cellulomonas</taxon>
    </lineage>
</organism>
<reference evidence="2 3" key="1">
    <citation type="submission" date="2016-10" db="EMBL/GenBank/DDBJ databases">
        <authorList>
            <person name="de Groot N.N."/>
        </authorList>
    </citation>
    <scope>NUCLEOTIDE SEQUENCE [LARGE SCALE GENOMIC DNA]</scope>
    <source>
        <strain evidence="2 3">CGMCC 4.6945</strain>
    </source>
</reference>
<evidence type="ECO:0000313" key="3">
    <source>
        <dbReference type="Proteomes" id="UP000199012"/>
    </source>
</evidence>
<name>A0A1I0X9J5_9CELL</name>
<dbReference type="EMBL" id="FOKA01000004">
    <property type="protein sequence ID" value="SFA97712.1"/>
    <property type="molecule type" value="Genomic_DNA"/>
</dbReference>
<dbReference type="Gene3D" id="3.30.460.10">
    <property type="entry name" value="Beta Polymerase, domain 2"/>
    <property type="match status" value="1"/>
</dbReference>
<dbReference type="Proteomes" id="UP000199012">
    <property type="component" value="Unassembled WGS sequence"/>
</dbReference>
<dbReference type="GO" id="GO:0015969">
    <property type="term" value="P:guanosine tetraphosphate metabolic process"/>
    <property type="evidence" value="ECO:0007669"/>
    <property type="project" value="InterPro"/>
</dbReference>
<evidence type="ECO:0000259" key="1">
    <source>
        <dbReference type="SMART" id="SM00954"/>
    </source>
</evidence>
<feature type="domain" description="RelA/SpoT" evidence="1">
    <location>
        <begin position="41"/>
        <end position="165"/>
    </location>
</feature>
<dbReference type="AlphaFoldDB" id="A0A1I0X9J5"/>
<dbReference type="RefSeq" id="WP_090031649.1">
    <property type="nucleotide sequence ID" value="NZ_BONM01000017.1"/>
</dbReference>